<evidence type="ECO:0000313" key="3">
    <source>
        <dbReference type="Proteomes" id="UP001176059"/>
    </source>
</evidence>
<sequence length="208" mass="23142">MAKENAYKKRELESISAPLNCSSDSEFAAGPIKVTEREPGKKKRNAKSQRDSGRPTKKRKFGWSDSEDEKCMDSLEISANTTSRSQTYGKNANGNPLAKYFVEIDDESNDDADDEMQVGNDDDEENEDEDQDYGEEKVVHIPKTMVAVLPVARQVQKSPRCHTSDAEQSSHTEDDSSHTESDSEPPFPPIIPIVNADSSHTEDDPEFG</sequence>
<feature type="region of interest" description="Disordered" evidence="1">
    <location>
        <begin position="150"/>
        <end position="208"/>
    </location>
</feature>
<reference evidence="2" key="1">
    <citation type="submission" date="2022-08" db="EMBL/GenBank/DDBJ databases">
        <authorList>
            <consortium name="DOE Joint Genome Institute"/>
            <person name="Min B."/>
            <person name="Sierra-Patev S."/>
            <person name="Naranjo-Ortiz M."/>
            <person name="Looney B."/>
            <person name="Konkel Z."/>
            <person name="Slot J.C."/>
            <person name="Sakamoto Y."/>
            <person name="Steenwyk J.L."/>
            <person name="Rokas A."/>
            <person name="Carro J."/>
            <person name="Camarero S."/>
            <person name="Ferreira P."/>
            <person name="Molpeceres G."/>
            <person name="Ruiz-duenas F.J."/>
            <person name="Serrano A."/>
            <person name="Henrissat B."/>
            <person name="Drula E."/>
            <person name="Hughes K.W."/>
            <person name="Mata J.L."/>
            <person name="Ishikawa N.K."/>
            <person name="Vargas-Isla R."/>
            <person name="Ushijima S."/>
            <person name="Smith C.A."/>
            <person name="Ahrendt S."/>
            <person name="Andreopoulos W."/>
            <person name="He G."/>
            <person name="LaButti K."/>
            <person name="Lipzen A."/>
            <person name="Ng V."/>
            <person name="Riley R."/>
            <person name="Sandor L."/>
            <person name="Barry K."/>
            <person name="Martinez A.T."/>
            <person name="Xiao Y."/>
            <person name="Gibbons J.G."/>
            <person name="Terashima K."/>
            <person name="Hibbett D.S."/>
            <person name="Grigoriev I.V."/>
        </authorList>
    </citation>
    <scope>NUCLEOTIDE SEQUENCE</scope>
    <source>
        <strain evidence="2">ET3784</strain>
    </source>
</reference>
<protein>
    <submittedName>
        <fullName evidence="2">Uncharacterized protein</fullName>
    </submittedName>
</protein>
<accession>A0AA38J8Z2</accession>
<dbReference type="EMBL" id="JANVFO010000037">
    <property type="protein sequence ID" value="KAJ3729161.1"/>
    <property type="molecule type" value="Genomic_DNA"/>
</dbReference>
<feature type="compositionally biased region" description="Basic and acidic residues" evidence="1">
    <location>
        <begin position="162"/>
        <end position="181"/>
    </location>
</feature>
<dbReference type="Proteomes" id="UP001176059">
    <property type="component" value="Unassembled WGS sequence"/>
</dbReference>
<evidence type="ECO:0000256" key="1">
    <source>
        <dbReference type="SAM" id="MobiDB-lite"/>
    </source>
</evidence>
<feature type="compositionally biased region" description="Acidic residues" evidence="1">
    <location>
        <begin position="103"/>
        <end position="133"/>
    </location>
</feature>
<gene>
    <name evidence="2" type="ORF">DFJ43DRAFT_1156448</name>
</gene>
<evidence type="ECO:0000313" key="2">
    <source>
        <dbReference type="EMBL" id="KAJ3729161.1"/>
    </source>
</evidence>
<keyword evidence="3" id="KW-1185">Reference proteome</keyword>
<comment type="caution">
    <text evidence="2">The sequence shown here is derived from an EMBL/GenBank/DDBJ whole genome shotgun (WGS) entry which is preliminary data.</text>
</comment>
<organism evidence="2 3">
    <name type="scientific">Lentinula guzmanii</name>
    <dbReference type="NCBI Taxonomy" id="2804957"/>
    <lineage>
        <taxon>Eukaryota</taxon>
        <taxon>Fungi</taxon>
        <taxon>Dikarya</taxon>
        <taxon>Basidiomycota</taxon>
        <taxon>Agaricomycotina</taxon>
        <taxon>Agaricomycetes</taxon>
        <taxon>Agaricomycetidae</taxon>
        <taxon>Agaricales</taxon>
        <taxon>Marasmiineae</taxon>
        <taxon>Omphalotaceae</taxon>
        <taxon>Lentinula</taxon>
    </lineage>
</organism>
<dbReference type="AlphaFoldDB" id="A0AA38J8Z2"/>
<feature type="region of interest" description="Disordered" evidence="1">
    <location>
        <begin position="1"/>
        <end position="137"/>
    </location>
</feature>
<feature type="compositionally biased region" description="Polar residues" evidence="1">
    <location>
        <begin position="77"/>
        <end position="94"/>
    </location>
</feature>
<proteinExistence type="predicted"/>
<feature type="compositionally biased region" description="Basic and acidic residues" evidence="1">
    <location>
        <begin position="1"/>
        <end position="13"/>
    </location>
</feature>
<name>A0AA38J8Z2_9AGAR</name>
<reference evidence="2" key="2">
    <citation type="journal article" date="2023" name="Proc. Natl. Acad. Sci. U.S.A.">
        <title>A global phylogenomic analysis of the shiitake genus Lentinula.</title>
        <authorList>
            <person name="Sierra-Patev S."/>
            <person name="Min B."/>
            <person name="Naranjo-Ortiz M."/>
            <person name="Looney B."/>
            <person name="Konkel Z."/>
            <person name="Slot J.C."/>
            <person name="Sakamoto Y."/>
            <person name="Steenwyk J.L."/>
            <person name="Rokas A."/>
            <person name="Carro J."/>
            <person name="Camarero S."/>
            <person name="Ferreira P."/>
            <person name="Molpeceres G."/>
            <person name="Ruiz-Duenas F.J."/>
            <person name="Serrano A."/>
            <person name="Henrissat B."/>
            <person name="Drula E."/>
            <person name="Hughes K.W."/>
            <person name="Mata J.L."/>
            <person name="Ishikawa N.K."/>
            <person name="Vargas-Isla R."/>
            <person name="Ushijima S."/>
            <person name="Smith C.A."/>
            <person name="Donoghue J."/>
            <person name="Ahrendt S."/>
            <person name="Andreopoulos W."/>
            <person name="He G."/>
            <person name="LaButti K."/>
            <person name="Lipzen A."/>
            <person name="Ng V."/>
            <person name="Riley R."/>
            <person name="Sandor L."/>
            <person name="Barry K."/>
            <person name="Martinez A.T."/>
            <person name="Xiao Y."/>
            <person name="Gibbons J.G."/>
            <person name="Terashima K."/>
            <person name="Grigoriev I.V."/>
            <person name="Hibbett D."/>
        </authorList>
    </citation>
    <scope>NUCLEOTIDE SEQUENCE</scope>
    <source>
        <strain evidence="2">ET3784</strain>
    </source>
</reference>